<evidence type="ECO:0000256" key="4">
    <source>
        <dbReference type="ARBA" id="ARBA00022989"/>
    </source>
</evidence>
<dbReference type="AlphaFoldDB" id="A0A382G3K4"/>
<evidence type="ECO:0000256" key="5">
    <source>
        <dbReference type="ARBA" id="ARBA00023136"/>
    </source>
</evidence>
<protein>
    <recommendedName>
        <fullName evidence="7">Biopolymer transporter ExbD</fullName>
    </recommendedName>
</protein>
<reference evidence="6" key="1">
    <citation type="submission" date="2018-05" db="EMBL/GenBank/DDBJ databases">
        <authorList>
            <person name="Lanie J.A."/>
            <person name="Ng W.-L."/>
            <person name="Kazmierczak K.M."/>
            <person name="Andrzejewski T.M."/>
            <person name="Davidsen T.M."/>
            <person name="Wayne K.J."/>
            <person name="Tettelin H."/>
            <person name="Glass J.I."/>
            <person name="Rusch D."/>
            <person name="Podicherti R."/>
            <person name="Tsui H.-C.T."/>
            <person name="Winkler M.E."/>
        </authorList>
    </citation>
    <scope>NUCLEOTIDE SEQUENCE</scope>
</reference>
<dbReference type="GO" id="GO:0022857">
    <property type="term" value="F:transmembrane transporter activity"/>
    <property type="evidence" value="ECO:0007669"/>
    <property type="project" value="InterPro"/>
</dbReference>
<proteinExistence type="predicted"/>
<organism evidence="6">
    <name type="scientific">marine metagenome</name>
    <dbReference type="NCBI Taxonomy" id="408172"/>
    <lineage>
        <taxon>unclassified sequences</taxon>
        <taxon>metagenomes</taxon>
        <taxon>ecological metagenomes</taxon>
    </lineage>
</organism>
<keyword evidence="5" id="KW-0472">Membrane</keyword>
<evidence type="ECO:0000256" key="3">
    <source>
        <dbReference type="ARBA" id="ARBA00022692"/>
    </source>
</evidence>
<keyword evidence="3" id="KW-0812">Transmembrane</keyword>
<dbReference type="Gene3D" id="3.30.420.270">
    <property type="match status" value="1"/>
</dbReference>
<dbReference type="InterPro" id="IPR003400">
    <property type="entry name" value="ExbD"/>
</dbReference>
<dbReference type="GO" id="GO:0005886">
    <property type="term" value="C:plasma membrane"/>
    <property type="evidence" value="ECO:0007669"/>
    <property type="project" value="UniProtKB-SubCell"/>
</dbReference>
<sequence>MIKKQRRPMQEINSSSMADIAFLLLVFFLVTTTISMDKGISLVLPSEGNELEVNRKNIINILMNESGKVLLDNKPTKVEAIRGIVERKLAGNPNLIFSVQTHPRTKYQDYLNILDQLKEAKATKISIANPPAF</sequence>
<evidence type="ECO:0008006" key="7">
    <source>
        <dbReference type="Google" id="ProtNLM"/>
    </source>
</evidence>
<evidence type="ECO:0000256" key="2">
    <source>
        <dbReference type="ARBA" id="ARBA00022475"/>
    </source>
</evidence>
<evidence type="ECO:0000256" key="1">
    <source>
        <dbReference type="ARBA" id="ARBA00004162"/>
    </source>
</evidence>
<gene>
    <name evidence="6" type="ORF">METZ01_LOCUS222714</name>
</gene>
<dbReference type="EMBL" id="UINC01053396">
    <property type="protein sequence ID" value="SVB69860.1"/>
    <property type="molecule type" value="Genomic_DNA"/>
</dbReference>
<name>A0A382G3K4_9ZZZZ</name>
<keyword evidence="2" id="KW-1003">Cell membrane</keyword>
<evidence type="ECO:0000313" key="6">
    <source>
        <dbReference type="EMBL" id="SVB69860.1"/>
    </source>
</evidence>
<dbReference type="PANTHER" id="PTHR30558:SF3">
    <property type="entry name" value="BIOPOLYMER TRANSPORT PROTEIN EXBD-RELATED"/>
    <property type="match status" value="1"/>
</dbReference>
<accession>A0A382G3K4</accession>
<keyword evidence="4" id="KW-1133">Transmembrane helix</keyword>
<comment type="subcellular location">
    <subcellularLocation>
        <location evidence="1">Cell membrane</location>
        <topology evidence="1">Single-pass membrane protein</topology>
    </subcellularLocation>
</comment>
<dbReference type="Pfam" id="PF02472">
    <property type="entry name" value="ExbD"/>
    <property type="match status" value="1"/>
</dbReference>
<dbReference type="PANTHER" id="PTHR30558">
    <property type="entry name" value="EXBD MEMBRANE COMPONENT OF PMF-DRIVEN MACROMOLECULE IMPORT SYSTEM"/>
    <property type="match status" value="1"/>
</dbReference>